<organism evidence="2 3">
    <name type="scientific">Rhizocola hellebori</name>
    <dbReference type="NCBI Taxonomy" id="1392758"/>
    <lineage>
        <taxon>Bacteria</taxon>
        <taxon>Bacillati</taxon>
        <taxon>Actinomycetota</taxon>
        <taxon>Actinomycetes</taxon>
        <taxon>Micromonosporales</taxon>
        <taxon>Micromonosporaceae</taxon>
        <taxon>Rhizocola</taxon>
    </lineage>
</organism>
<dbReference type="AlphaFoldDB" id="A0A8J3QK08"/>
<comment type="caution">
    <text evidence="2">The sequence shown here is derived from an EMBL/GenBank/DDBJ whole genome shotgun (WGS) entry which is preliminary data.</text>
</comment>
<keyword evidence="3" id="KW-1185">Reference proteome</keyword>
<evidence type="ECO:0000313" key="3">
    <source>
        <dbReference type="Proteomes" id="UP000612899"/>
    </source>
</evidence>
<evidence type="ECO:0000256" key="1">
    <source>
        <dbReference type="SAM" id="MobiDB-lite"/>
    </source>
</evidence>
<accession>A0A8J3QK08</accession>
<dbReference type="InterPro" id="IPR045372">
    <property type="entry name" value="YidB"/>
</dbReference>
<gene>
    <name evidence="2" type="ORF">Rhe02_88600</name>
</gene>
<dbReference type="InterPro" id="IPR027405">
    <property type="entry name" value="YidB-like"/>
</dbReference>
<dbReference type="SUPFAM" id="SSF140804">
    <property type="entry name" value="YidB-like"/>
    <property type="match status" value="1"/>
</dbReference>
<name>A0A8J3QK08_9ACTN</name>
<dbReference type="EMBL" id="BONY01000106">
    <property type="protein sequence ID" value="GIH10793.1"/>
    <property type="molecule type" value="Genomic_DNA"/>
</dbReference>
<evidence type="ECO:0008006" key="4">
    <source>
        <dbReference type="Google" id="ProtNLM"/>
    </source>
</evidence>
<protein>
    <recommendedName>
        <fullName evidence="4">DUF937 domain-containing protein</fullName>
    </recommendedName>
</protein>
<reference evidence="2" key="1">
    <citation type="submission" date="2021-01" db="EMBL/GenBank/DDBJ databases">
        <title>Whole genome shotgun sequence of Rhizocola hellebori NBRC 109834.</title>
        <authorList>
            <person name="Komaki H."/>
            <person name="Tamura T."/>
        </authorList>
    </citation>
    <scope>NUCLEOTIDE SEQUENCE</scope>
    <source>
        <strain evidence="2">NBRC 109834</strain>
    </source>
</reference>
<evidence type="ECO:0000313" key="2">
    <source>
        <dbReference type="EMBL" id="GIH10793.1"/>
    </source>
</evidence>
<dbReference type="Proteomes" id="UP000612899">
    <property type="component" value="Unassembled WGS sequence"/>
</dbReference>
<proteinExistence type="predicted"/>
<dbReference type="Gene3D" id="1.10.10.690">
    <property type="entry name" value="YidB-like"/>
    <property type="match status" value="1"/>
</dbReference>
<dbReference type="Pfam" id="PF20159">
    <property type="entry name" value="YidB"/>
    <property type="match status" value="1"/>
</dbReference>
<feature type="region of interest" description="Disordered" evidence="1">
    <location>
        <begin position="106"/>
        <end position="125"/>
    </location>
</feature>
<sequence>MDLNQIMKLAQDPQMQQLLKGLLGQISKGGGQPNLQGLVNQLQGAGMGDQVQSWVQQGPNQPVSGKQIQDALGTGALDQLASQAGMPPEKAADDLAEVLPVIVDKATPQGQLPTPAPPGTDIDGLLKQLLGGLSQPKS</sequence>